<dbReference type="InterPro" id="IPR036034">
    <property type="entry name" value="PDZ_sf"/>
</dbReference>
<evidence type="ECO:0000313" key="4">
    <source>
        <dbReference type="Proteomes" id="UP000235965"/>
    </source>
</evidence>
<evidence type="ECO:0000313" key="3">
    <source>
        <dbReference type="EMBL" id="PNF35457.1"/>
    </source>
</evidence>
<feature type="domain" description="PDZ" evidence="2">
    <location>
        <begin position="552"/>
        <end position="626"/>
    </location>
</feature>
<feature type="region of interest" description="Disordered" evidence="1">
    <location>
        <begin position="1"/>
        <end position="73"/>
    </location>
</feature>
<protein>
    <recommendedName>
        <fullName evidence="2">PDZ domain-containing protein</fullName>
    </recommendedName>
</protein>
<reference evidence="3 4" key="1">
    <citation type="submission" date="2017-12" db="EMBL/GenBank/DDBJ databases">
        <title>Hemimetabolous genomes reveal molecular basis of termite eusociality.</title>
        <authorList>
            <person name="Harrison M.C."/>
            <person name="Jongepier E."/>
            <person name="Robertson H.M."/>
            <person name="Arning N."/>
            <person name="Bitard-Feildel T."/>
            <person name="Chao H."/>
            <person name="Childers C.P."/>
            <person name="Dinh H."/>
            <person name="Doddapaneni H."/>
            <person name="Dugan S."/>
            <person name="Gowin J."/>
            <person name="Greiner C."/>
            <person name="Han Y."/>
            <person name="Hu H."/>
            <person name="Hughes D.S.T."/>
            <person name="Huylmans A.-K."/>
            <person name="Kemena C."/>
            <person name="Kremer L.P.M."/>
            <person name="Lee S.L."/>
            <person name="Lopez-Ezquerra A."/>
            <person name="Mallet L."/>
            <person name="Monroy-Kuhn J.M."/>
            <person name="Moser A."/>
            <person name="Murali S.C."/>
            <person name="Muzny D.M."/>
            <person name="Otani S."/>
            <person name="Piulachs M.-D."/>
            <person name="Poelchau M."/>
            <person name="Qu J."/>
            <person name="Schaub F."/>
            <person name="Wada-Katsumata A."/>
            <person name="Worley K.C."/>
            <person name="Xie Q."/>
            <person name="Ylla G."/>
            <person name="Poulsen M."/>
            <person name="Gibbs R.A."/>
            <person name="Schal C."/>
            <person name="Richards S."/>
            <person name="Belles X."/>
            <person name="Korb J."/>
            <person name="Bornberg-Bauer E."/>
        </authorList>
    </citation>
    <scope>NUCLEOTIDE SEQUENCE [LARGE SCALE GENOMIC DNA]</scope>
    <source>
        <tissue evidence="3">Whole body</tissue>
    </source>
</reference>
<accession>A0A2J7R3P8</accession>
<feature type="region of interest" description="Disordered" evidence="1">
    <location>
        <begin position="95"/>
        <end position="122"/>
    </location>
</feature>
<proteinExistence type="predicted"/>
<dbReference type="PANTHER" id="PTHR19964">
    <property type="entry name" value="MULTIPLE PDZ DOMAIN PROTEIN"/>
    <property type="match status" value="1"/>
</dbReference>
<feature type="domain" description="PDZ" evidence="2">
    <location>
        <begin position="409"/>
        <end position="492"/>
    </location>
</feature>
<dbReference type="AlphaFoldDB" id="A0A2J7R3P8"/>
<dbReference type="InParanoid" id="A0A2J7R3P8"/>
<dbReference type="PANTHER" id="PTHR19964:SF97">
    <property type="entry name" value="PDZ DOMAIN-CONTAINING PROTEIN"/>
    <property type="match status" value="1"/>
</dbReference>
<dbReference type="CDD" id="cd06759">
    <property type="entry name" value="PDZ3_PDZD2-PDZ1_hPro-IL-16-like"/>
    <property type="match status" value="1"/>
</dbReference>
<dbReference type="SMART" id="SM00228">
    <property type="entry name" value="PDZ"/>
    <property type="match status" value="2"/>
</dbReference>
<feature type="region of interest" description="Disordered" evidence="1">
    <location>
        <begin position="291"/>
        <end position="364"/>
    </location>
</feature>
<keyword evidence="4" id="KW-1185">Reference proteome</keyword>
<dbReference type="EMBL" id="NEVH01007818">
    <property type="protein sequence ID" value="PNF35456.1"/>
    <property type="molecule type" value="Genomic_DNA"/>
</dbReference>
<dbReference type="Gene3D" id="2.30.42.10">
    <property type="match status" value="2"/>
</dbReference>
<evidence type="ECO:0000256" key="1">
    <source>
        <dbReference type="SAM" id="MobiDB-lite"/>
    </source>
</evidence>
<dbReference type="InterPro" id="IPR001478">
    <property type="entry name" value="PDZ"/>
</dbReference>
<gene>
    <name evidence="3" type="ORF">B7P43_G04136</name>
</gene>
<name>A0A2J7R3P8_9NEOP</name>
<dbReference type="SUPFAM" id="SSF50156">
    <property type="entry name" value="PDZ domain-like"/>
    <property type="match status" value="2"/>
</dbReference>
<feature type="compositionally biased region" description="Basic and acidic residues" evidence="1">
    <location>
        <begin position="650"/>
        <end position="660"/>
    </location>
</feature>
<evidence type="ECO:0000259" key="2">
    <source>
        <dbReference type="PROSITE" id="PS50106"/>
    </source>
</evidence>
<dbReference type="STRING" id="105785.A0A2J7R3P8"/>
<feature type="compositionally biased region" description="Polar residues" evidence="1">
    <location>
        <begin position="11"/>
        <end position="25"/>
    </location>
</feature>
<comment type="caution">
    <text evidence="3">The sequence shown here is derived from an EMBL/GenBank/DDBJ whole genome shotgun (WGS) entry which is preliminary data.</text>
</comment>
<dbReference type="Proteomes" id="UP000235965">
    <property type="component" value="Unassembled WGS sequence"/>
</dbReference>
<dbReference type="Pfam" id="PF00595">
    <property type="entry name" value="PDZ"/>
    <property type="match status" value="2"/>
</dbReference>
<feature type="compositionally biased region" description="Basic and acidic residues" evidence="1">
    <location>
        <begin position="354"/>
        <end position="364"/>
    </location>
</feature>
<sequence length="660" mass="72856">MRLFKRRCSDPSPQLVSLSPISQDVINDVMPDDNTSVRTRHHQRPPPVPGSSRGATACDGSPKSNRKGLATWGKRVGRKWEQLKRSDSSELLAVTPGRRRHWSPNKSPQPQQHVAPGTATRTRRISRVESLRNLFAGRNSKVDKQTNTDRDPEWVKEECKRGLADLYQLNAMLMMDEQLLEYLQNSLGTDAAKALSCEDLLSTFRAVASEEELSSKKKRPSKLSVLTEESCSAGSLKRKAASTSCDDLLANDAEVRPKATVRSVSLSEPPLSVSDLCLFLNNLLLLRSDESGYESDSTRTGSDSPRGSIKSTTSDFPASSGLLESRRGTDEVYEQLQEETEEAKAADSVFDAPEETKQVKDEEKLSFSRKRNAIRRGDVKAIGRRPRSTSGDPAESLLCKRCKPEELKCIRVCKDLKGELGVYIERKDPHTSCYVISRIEQGGLIDRDGRFHIGDEVVQVNGQRVRGMTLQEARTTLKNCPREVDIVIARKGKDSDAKPPAVTGMRKFSYQFDHVAPRRHTCNVTPTVGPGRRVTAGTMPRRPKSLSLSLFTVTFHKGPGRKSLGFSVVGGQDSPKGGMGIFVKTVFHSGQAAEEGSLKEGDEILAVNGKSLQGLTHSEAITVFKDIKSGEVLLHVGRRDPQTRRASKSKSCDDLDKFNS</sequence>
<feature type="compositionally biased region" description="Polar residues" evidence="1">
    <location>
        <begin position="294"/>
        <end position="317"/>
    </location>
</feature>
<dbReference type="PROSITE" id="PS50106">
    <property type="entry name" value="PDZ"/>
    <property type="match status" value="2"/>
</dbReference>
<dbReference type="EMBL" id="NEVH01007818">
    <property type="protein sequence ID" value="PNF35457.1"/>
    <property type="molecule type" value="Genomic_DNA"/>
</dbReference>
<feature type="region of interest" description="Disordered" evidence="1">
    <location>
        <begin position="639"/>
        <end position="660"/>
    </location>
</feature>
<organism evidence="3 4">
    <name type="scientific">Cryptotermes secundus</name>
    <dbReference type="NCBI Taxonomy" id="105785"/>
    <lineage>
        <taxon>Eukaryota</taxon>
        <taxon>Metazoa</taxon>
        <taxon>Ecdysozoa</taxon>
        <taxon>Arthropoda</taxon>
        <taxon>Hexapoda</taxon>
        <taxon>Insecta</taxon>
        <taxon>Pterygota</taxon>
        <taxon>Neoptera</taxon>
        <taxon>Polyneoptera</taxon>
        <taxon>Dictyoptera</taxon>
        <taxon>Blattodea</taxon>
        <taxon>Blattoidea</taxon>
        <taxon>Termitoidae</taxon>
        <taxon>Kalotermitidae</taxon>
        <taxon>Cryptotermitinae</taxon>
        <taxon>Cryptotermes</taxon>
    </lineage>
</organism>
<dbReference type="OrthoDB" id="6022711at2759"/>
<feature type="compositionally biased region" description="Acidic residues" evidence="1">
    <location>
        <begin position="331"/>
        <end position="341"/>
    </location>
</feature>
<dbReference type="InterPro" id="IPR051342">
    <property type="entry name" value="PDZ_scaffold"/>
</dbReference>
<dbReference type="CDD" id="cd00136">
    <property type="entry name" value="PDZ_canonical"/>
    <property type="match status" value="1"/>
</dbReference>